<proteinExistence type="inferred from homology"/>
<keyword evidence="6 13" id="KW-0812">Transmembrane</keyword>
<keyword evidence="4" id="KW-1003">Cell membrane</keyword>
<feature type="non-terminal residue" evidence="14">
    <location>
        <position position="129"/>
    </location>
</feature>
<comment type="caution">
    <text evidence="14">The sequence shown here is derived from an EMBL/GenBank/DDBJ whole genome shotgun (WGS) entry which is preliminary data.</text>
</comment>
<keyword evidence="7" id="KW-0735">Signal-anchor</keyword>
<keyword evidence="5" id="KW-0963">Cytoplasm</keyword>
<dbReference type="AlphaFoldDB" id="A0A5N5TI78"/>
<dbReference type="Pfam" id="PF04790">
    <property type="entry name" value="Sarcoglycan_1"/>
    <property type="match status" value="1"/>
</dbReference>
<keyword evidence="12" id="KW-0206">Cytoskeleton</keyword>
<protein>
    <submittedName>
        <fullName evidence="14">Delta-sarcoglycan</fullName>
    </submittedName>
</protein>
<dbReference type="EMBL" id="SEYY01001073">
    <property type="protein sequence ID" value="KAB7505889.1"/>
    <property type="molecule type" value="Genomic_DNA"/>
</dbReference>
<dbReference type="Proteomes" id="UP000326759">
    <property type="component" value="Unassembled WGS sequence"/>
</dbReference>
<dbReference type="GO" id="GO:0005856">
    <property type="term" value="C:cytoskeleton"/>
    <property type="evidence" value="ECO:0007669"/>
    <property type="project" value="UniProtKB-SubCell"/>
</dbReference>
<reference evidence="14 15" key="1">
    <citation type="journal article" date="2019" name="PLoS Biol.">
        <title>Sex chromosomes control vertical transmission of feminizing Wolbachia symbionts in an isopod.</title>
        <authorList>
            <person name="Becking T."/>
            <person name="Chebbi M.A."/>
            <person name="Giraud I."/>
            <person name="Moumen B."/>
            <person name="Laverre T."/>
            <person name="Caubet Y."/>
            <person name="Peccoud J."/>
            <person name="Gilbert C."/>
            <person name="Cordaux R."/>
        </authorList>
    </citation>
    <scope>NUCLEOTIDE SEQUENCE [LARGE SCALE GENOMIC DNA]</scope>
    <source>
        <strain evidence="14">ANa2</strain>
        <tissue evidence="14">Whole body excluding digestive tract and cuticle</tissue>
    </source>
</reference>
<comment type="similarity">
    <text evidence="3">Belongs to the sarcoglycan beta/delta/gamma/zeta family.</text>
</comment>
<evidence type="ECO:0000256" key="6">
    <source>
        <dbReference type="ARBA" id="ARBA00022692"/>
    </source>
</evidence>
<keyword evidence="8 13" id="KW-1133">Transmembrane helix</keyword>
<evidence type="ECO:0000256" key="7">
    <source>
        <dbReference type="ARBA" id="ARBA00022968"/>
    </source>
</evidence>
<keyword evidence="10" id="KW-1015">Disulfide bond</keyword>
<evidence type="ECO:0000256" key="5">
    <source>
        <dbReference type="ARBA" id="ARBA00022490"/>
    </source>
</evidence>
<evidence type="ECO:0000313" key="15">
    <source>
        <dbReference type="Proteomes" id="UP000326759"/>
    </source>
</evidence>
<dbReference type="OrthoDB" id="8881719at2759"/>
<sequence length="129" mass="14215">MRGYRPQVDWGGEEGPATIKVGSHNVQVGTSGWRKRCLFILLFSLLLISCVNMILTLWMLRKIALNTGAGNLQILVGGLKLQGVSKLDHDVRISKIRGQPSQDFDISGYYNISMAILKADGNFSAGYML</sequence>
<evidence type="ECO:0000256" key="8">
    <source>
        <dbReference type="ARBA" id="ARBA00022989"/>
    </source>
</evidence>
<evidence type="ECO:0000256" key="3">
    <source>
        <dbReference type="ARBA" id="ARBA00007574"/>
    </source>
</evidence>
<evidence type="ECO:0000256" key="12">
    <source>
        <dbReference type="ARBA" id="ARBA00023212"/>
    </source>
</evidence>
<evidence type="ECO:0000256" key="9">
    <source>
        <dbReference type="ARBA" id="ARBA00023136"/>
    </source>
</evidence>
<dbReference type="InterPro" id="IPR039972">
    <property type="entry name" value="Sarcoglycan_gamma/delta/zeta"/>
</dbReference>
<feature type="transmembrane region" description="Helical" evidence="13">
    <location>
        <begin position="38"/>
        <end position="60"/>
    </location>
</feature>
<comment type="subcellular location">
    <subcellularLocation>
        <location evidence="2">Cell membrane</location>
        <location evidence="2">Sarcolemma</location>
        <topology evidence="2">Single-pass type II membrane protein</topology>
    </subcellularLocation>
    <subcellularLocation>
        <location evidence="1">Cytoplasm</location>
        <location evidence="1">Cytoskeleton</location>
    </subcellularLocation>
</comment>
<evidence type="ECO:0000256" key="2">
    <source>
        <dbReference type="ARBA" id="ARBA00004274"/>
    </source>
</evidence>
<dbReference type="PANTHER" id="PTHR12939">
    <property type="entry name" value="SARCOGLYCAN"/>
    <property type="match status" value="1"/>
</dbReference>
<dbReference type="PANTHER" id="PTHR12939:SF10">
    <property type="entry name" value="EG:4F1.1 PROTEIN"/>
    <property type="match status" value="1"/>
</dbReference>
<keyword evidence="15" id="KW-1185">Reference proteome</keyword>
<evidence type="ECO:0000256" key="1">
    <source>
        <dbReference type="ARBA" id="ARBA00004245"/>
    </source>
</evidence>
<name>A0A5N5TI78_9CRUS</name>
<dbReference type="InterPro" id="IPR006875">
    <property type="entry name" value="Sarcoglycan"/>
</dbReference>
<evidence type="ECO:0000313" key="14">
    <source>
        <dbReference type="EMBL" id="KAB7505889.1"/>
    </source>
</evidence>
<evidence type="ECO:0000256" key="4">
    <source>
        <dbReference type="ARBA" id="ARBA00022475"/>
    </source>
</evidence>
<gene>
    <name evidence="14" type="primary">Sgcd</name>
    <name evidence="14" type="ORF">Anas_05276</name>
</gene>
<evidence type="ECO:0000256" key="10">
    <source>
        <dbReference type="ARBA" id="ARBA00023157"/>
    </source>
</evidence>
<keyword evidence="9 13" id="KW-0472">Membrane</keyword>
<evidence type="ECO:0000256" key="13">
    <source>
        <dbReference type="SAM" id="Phobius"/>
    </source>
</evidence>
<accession>A0A5N5TI78</accession>
<dbReference type="GO" id="GO:0042383">
    <property type="term" value="C:sarcolemma"/>
    <property type="evidence" value="ECO:0007669"/>
    <property type="project" value="UniProtKB-SubCell"/>
</dbReference>
<organism evidence="14 15">
    <name type="scientific">Armadillidium nasatum</name>
    <dbReference type="NCBI Taxonomy" id="96803"/>
    <lineage>
        <taxon>Eukaryota</taxon>
        <taxon>Metazoa</taxon>
        <taxon>Ecdysozoa</taxon>
        <taxon>Arthropoda</taxon>
        <taxon>Crustacea</taxon>
        <taxon>Multicrustacea</taxon>
        <taxon>Malacostraca</taxon>
        <taxon>Eumalacostraca</taxon>
        <taxon>Peracarida</taxon>
        <taxon>Isopoda</taxon>
        <taxon>Oniscidea</taxon>
        <taxon>Crinocheta</taxon>
        <taxon>Armadillidiidae</taxon>
        <taxon>Armadillidium</taxon>
    </lineage>
</organism>
<dbReference type="GO" id="GO:0016012">
    <property type="term" value="C:sarcoglycan complex"/>
    <property type="evidence" value="ECO:0007669"/>
    <property type="project" value="InterPro"/>
</dbReference>
<evidence type="ECO:0000256" key="11">
    <source>
        <dbReference type="ARBA" id="ARBA00023180"/>
    </source>
</evidence>
<keyword evidence="11" id="KW-0325">Glycoprotein</keyword>